<dbReference type="SMART" id="SM00369">
    <property type="entry name" value="LRR_TYP"/>
    <property type="match status" value="5"/>
</dbReference>
<accession>A0A9J6BC99</accession>
<feature type="transmembrane region" description="Helical" evidence="4">
    <location>
        <begin position="266"/>
        <end position="288"/>
    </location>
</feature>
<evidence type="ECO:0000313" key="7">
    <source>
        <dbReference type="Proteomes" id="UP001107558"/>
    </source>
</evidence>
<evidence type="ECO:0000256" key="4">
    <source>
        <dbReference type="SAM" id="Phobius"/>
    </source>
</evidence>
<dbReference type="OrthoDB" id="694479at2759"/>
<feature type="chain" id="PRO_5039938042" evidence="5">
    <location>
        <begin position="26"/>
        <end position="730"/>
    </location>
</feature>
<dbReference type="InterPro" id="IPR032675">
    <property type="entry name" value="LRR_dom_sf"/>
</dbReference>
<dbReference type="InterPro" id="IPR050541">
    <property type="entry name" value="LRR_TM_domain-containing"/>
</dbReference>
<feature type="transmembrane region" description="Helical" evidence="4">
    <location>
        <begin position="231"/>
        <end position="254"/>
    </location>
</feature>
<dbReference type="GO" id="GO:0005886">
    <property type="term" value="C:plasma membrane"/>
    <property type="evidence" value="ECO:0007669"/>
    <property type="project" value="TreeGrafter"/>
</dbReference>
<evidence type="ECO:0000313" key="6">
    <source>
        <dbReference type="EMBL" id="KAG5667330.1"/>
    </source>
</evidence>
<keyword evidence="1" id="KW-0433">Leucine-rich repeat</keyword>
<keyword evidence="7" id="KW-1185">Reference proteome</keyword>
<name>A0A9J6BC99_POLVA</name>
<proteinExistence type="predicted"/>
<evidence type="ECO:0000256" key="5">
    <source>
        <dbReference type="SAM" id="SignalP"/>
    </source>
</evidence>
<protein>
    <submittedName>
        <fullName evidence="6">Uncharacterized protein</fullName>
    </submittedName>
</protein>
<keyword evidence="2 5" id="KW-0732">Signal</keyword>
<keyword evidence="4" id="KW-1133">Transmembrane helix</keyword>
<keyword evidence="3" id="KW-0677">Repeat</keyword>
<evidence type="ECO:0000256" key="1">
    <source>
        <dbReference type="ARBA" id="ARBA00022614"/>
    </source>
</evidence>
<dbReference type="Gene3D" id="3.80.10.10">
    <property type="entry name" value="Ribonuclease Inhibitor"/>
    <property type="match status" value="3"/>
</dbReference>
<dbReference type="PANTHER" id="PTHR24369">
    <property type="entry name" value="ANTIGEN BSP, PUTATIVE-RELATED"/>
    <property type="match status" value="1"/>
</dbReference>
<reference evidence="6" key="1">
    <citation type="submission" date="2021-03" db="EMBL/GenBank/DDBJ databases">
        <title>Chromosome level genome of the anhydrobiotic midge Polypedilum vanderplanki.</title>
        <authorList>
            <person name="Yoshida Y."/>
            <person name="Kikawada T."/>
            <person name="Gusev O."/>
        </authorList>
    </citation>
    <scope>NUCLEOTIDE SEQUENCE</scope>
    <source>
        <strain evidence="6">NIAS01</strain>
        <tissue evidence="6">Whole body or cell culture</tissue>
    </source>
</reference>
<evidence type="ECO:0000256" key="3">
    <source>
        <dbReference type="ARBA" id="ARBA00022737"/>
    </source>
</evidence>
<comment type="caution">
    <text evidence="6">The sequence shown here is derived from an EMBL/GenBank/DDBJ whole genome shotgun (WGS) entry which is preliminary data.</text>
</comment>
<dbReference type="Proteomes" id="UP001107558">
    <property type="component" value="Chromosome 4"/>
</dbReference>
<dbReference type="EMBL" id="JADBJN010000004">
    <property type="protein sequence ID" value="KAG5667330.1"/>
    <property type="molecule type" value="Genomic_DNA"/>
</dbReference>
<dbReference type="InterPro" id="IPR001611">
    <property type="entry name" value="Leu-rich_rpt"/>
</dbReference>
<gene>
    <name evidence="6" type="ORF">PVAND_015313</name>
</gene>
<keyword evidence="4" id="KW-0472">Membrane</keyword>
<dbReference type="Pfam" id="PF13855">
    <property type="entry name" value="LRR_8"/>
    <property type="match status" value="3"/>
</dbReference>
<dbReference type="PANTHER" id="PTHR24369:SF210">
    <property type="entry name" value="CHAOPTIN-RELATED"/>
    <property type="match status" value="1"/>
</dbReference>
<keyword evidence="4" id="KW-0812">Transmembrane</keyword>
<evidence type="ECO:0000256" key="2">
    <source>
        <dbReference type="ARBA" id="ARBA00022729"/>
    </source>
</evidence>
<dbReference type="AlphaFoldDB" id="A0A9J6BC99"/>
<dbReference type="InterPro" id="IPR003591">
    <property type="entry name" value="Leu-rich_rpt_typical-subtyp"/>
</dbReference>
<dbReference type="SUPFAM" id="SSF52058">
    <property type="entry name" value="L domain-like"/>
    <property type="match status" value="2"/>
</dbReference>
<feature type="signal peptide" evidence="5">
    <location>
        <begin position="1"/>
        <end position="25"/>
    </location>
</feature>
<sequence length="730" mass="83641">MIGFGLKYFSILLTFSSFLIQPTSADIIQKIICDFKTENWNAATGSIYICDITSEYIQVERNVPIKKITNGKPKQELKGFHAIGKSAYFIPDFTPLSKGIIAITLHRCKVLKLNKDDLKPYPKLVYLMLLKNKLRVIEKDVFEYTPDLKYIDIGFNMIKEIVPGAFDNLKNLNELHLLTNECIQKEASDRTAVVKFIEELKEKCIVKYRATVIGRKREEVHRRKQREKTNLWVTFGITFGTCVFTMSTVVVIYFCKKCSLKDFFEILFLTFCITLSTSLDLTCFYKLANYGNHFTDKIYQCTVTDNLNITTHDIVIENLIGKHTQEKEAKDVTGIHIKDKILEYFPSGLDKLIPNLLGLSIQNSKLKETNQNDLKQFPKMQHLFIIQNQLTVLEKDLLKFNPDLIYINLKENKIKTIDSNIFDGLRSLIDLNLLKNECIDIEESKIVDLSKIIFAVKENCGPKIPINITCKTSIIGLSHRHIPKGIHACGVNEDLNINAKNYEFAALTYNNNISIAKYGPLNGIHIKNKIINYFPIGLSKLIPNIIGIGIDDTKLMEITKNDLKHFPKLLHLFLRKNLLKVLEKDLFKFNPDLKFINIDENLLTKIDPNIFDHLIDLKHLHLKKNMCIDSATNLFIEVEDLIELVVVKCNENVEKATTTFAPKSNSKVNILTEPSEEQEEDEKGHEKITEEKKIETQDIGLPTKLGFIFGIIWISVAVGCGVYCFRKKCS</sequence>
<organism evidence="6 7">
    <name type="scientific">Polypedilum vanderplanki</name>
    <name type="common">Sleeping chironomid midge</name>
    <dbReference type="NCBI Taxonomy" id="319348"/>
    <lineage>
        <taxon>Eukaryota</taxon>
        <taxon>Metazoa</taxon>
        <taxon>Ecdysozoa</taxon>
        <taxon>Arthropoda</taxon>
        <taxon>Hexapoda</taxon>
        <taxon>Insecta</taxon>
        <taxon>Pterygota</taxon>
        <taxon>Neoptera</taxon>
        <taxon>Endopterygota</taxon>
        <taxon>Diptera</taxon>
        <taxon>Nematocera</taxon>
        <taxon>Chironomoidea</taxon>
        <taxon>Chironomidae</taxon>
        <taxon>Chironominae</taxon>
        <taxon>Polypedilum</taxon>
        <taxon>Polypedilum</taxon>
    </lineage>
</organism>
<feature type="transmembrane region" description="Helical" evidence="4">
    <location>
        <begin position="705"/>
        <end position="725"/>
    </location>
</feature>